<dbReference type="InterPro" id="IPR013780">
    <property type="entry name" value="Glyco_hydro_b"/>
</dbReference>
<reference evidence="1" key="1">
    <citation type="submission" date="2023-02" db="EMBL/GenBank/DDBJ databases">
        <title>Georgenia sp.10Sc9-8, isolated from a soil sample collected from the Taklamakan desert.</title>
        <authorList>
            <person name="Liu S."/>
        </authorList>
    </citation>
    <scope>NUCLEOTIDE SEQUENCE</scope>
    <source>
        <strain evidence="1">10Sc9-8</strain>
    </source>
</reference>
<dbReference type="SUPFAM" id="SSF51011">
    <property type="entry name" value="Glycosyl hydrolase domain"/>
    <property type="match status" value="1"/>
</dbReference>
<keyword evidence="2" id="KW-1185">Reference proteome</keyword>
<protein>
    <submittedName>
        <fullName evidence="1">Glycogen debranching enzyme GlgX</fullName>
    </submittedName>
</protein>
<name>A0ABT5TZJ7_9MICO</name>
<proteinExistence type="predicted"/>
<sequence>RTGAPMRPQTWHDPGQRVLQMLRSGRPAADADALVVLNGSLEQQRVTLPHGRGRGRDLDLAWDSTWERPEDGRYEADAEPFELLASPAETVAMEPLSMRLYLARP</sequence>
<dbReference type="EMBL" id="JARACI010000844">
    <property type="protein sequence ID" value="MDD9206306.1"/>
    <property type="molecule type" value="Genomic_DNA"/>
</dbReference>
<feature type="non-terminal residue" evidence="1">
    <location>
        <position position="1"/>
    </location>
</feature>
<accession>A0ABT5TZJ7</accession>
<organism evidence="1 2">
    <name type="scientific">Georgenia halotolerans</name>
    <dbReference type="NCBI Taxonomy" id="3028317"/>
    <lineage>
        <taxon>Bacteria</taxon>
        <taxon>Bacillati</taxon>
        <taxon>Actinomycetota</taxon>
        <taxon>Actinomycetes</taxon>
        <taxon>Micrococcales</taxon>
        <taxon>Bogoriellaceae</taxon>
        <taxon>Georgenia</taxon>
    </lineage>
</organism>
<evidence type="ECO:0000313" key="2">
    <source>
        <dbReference type="Proteomes" id="UP001165561"/>
    </source>
</evidence>
<dbReference type="Gene3D" id="2.60.40.1180">
    <property type="entry name" value="Golgi alpha-mannosidase II"/>
    <property type="match status" value="1"/>
</dbReference>
<evidence type="ECO:0000313" key="1">
    <source>
        <dbReference type="EMBL" id="MDD9206306.1"/>
    </source>
</evidence>
<comment type="caution">
    <text evidence="1">The sequence shown here is derived from an EMBL/GenBank/DDBJ whole genome shotgun (WGS) entry which is preliminary data.</text>
</comment>
<dbReference type="Proteomes" id="UP001165561">
    <property type="component" value="Unassembled WGS sequence"/>
</dbReference>
<gene>
    <name evidence="1" type="ORF">PU560_07470</name>
</gene>